<dbReference type="Proteomes" id="UP000245489">
    <property type="component" value="Unassembled WGS sequence"/>
</dbReference>
<evidence type="ECO:0000313" key="1">
    <source>
        <dbReference type="EMBL" id="PWK16901.1"/>
    </source>
</evidence>
<dbReference type="AlphaFoldDB" id="A0A316DFB5"/>
<evidence type="ECO:0000313" key="2">
    <source>
        <dbReference type="Proteomes" id="UP000245489"/>
    </source>
</evidence>
<name>A0A316DFB5_9BACT</name>
<reference evidence="1 2" key="1">
    <citation type="submission" date="2018-05" db="EMBL/GenBank/DDBJ databases">
        <title>Genomic Encyclopedia of Archaeal and Bacterial Type Strains, Phase II (KMG-II): from individual species to whole genera.</title>
        <authorList>
            <person name="Goeker M."/>
        </authorList>
    </citation>
    <scope>NUCLEOTIDE SEQUENCE [LARGE SCALE GENOMIC DNA]</scope>
    <source>
        <strain evidence="1 2">DSM 22214</strain>
    </source>
</reference>
<protein>
    <submittedName>
        <fullName evidence="1">Uncharacterized protein</fullName>
    </submittedName>
</protein>
<sequence length="161" mass="18663">MCFFIISSGYVNAQAGNFRYLDMNTILKDSKIQLAKNQLIKGWTMRANGSNFYIERNEDVFLPQSALKSLEANTNIVSKNVKGKKILMMKTKAYFLMTIEKRFPNDKVELLRTTAKAIYQTDFYTIFLWQEHGFTYSDKSIPATLNSEFRAIEKLLGSLWQ</sequence>
<gene>
    <name evidence="1" type="ORF">LV89_04653</name>
</gene>
<accession>A0A316DFB5</accession>
<organism evidence="1 2">
    <name type="scientific">Arcicella aurantiaca</name>
    <dbReference type="NCBI Taxonomy" id="591202"/>
    <lineage>
        <taxon>Bacteria</taxon>
        <taxon>Pseudomonadati</taxon>
        <taxon>Bacteroidota</taxon>
        <taxon>Cytophagia</taxon>
        <taxon>Cytophagales</taxon>
        <taxon>Flectobacillaceae</taxon>
        <taxon>Arcicella</taxon>
    </lineage>
</organism>
<keyword evidence="2" id="KW-1185">Reference proteome</keyword>
<proteinExistence type="predicted"/>
<comment type="caution">
    <text evidence="1">The sequence shown here is derived from an EMBL/GenBank/DDBJ whole genome shotgun (WGS) entry which is preliminary data.</text>
</comment>
<dbReference type="EMBL" id="QGGO01000041">
    <property type="protein sequence ID" value="PWK16901.1"/>
    <property type="molecule type" value="Genomic_DNA"/>
</dbReference>